<name>A0A6P3VX63_CLUHA</name>
<sequence>MTTSWVVAIDFGTAYSGYCFCERSNPSVILNPHWGESDVVKSLKTPTCILFDEDGTFIDFGYDALMAYKRMGQNKKSFFNHFKMQLYNKNINRNMMIPDSEGKPMGAMKVFSESLRYLKDHALDMISHHTNGRTFRASDVTWVLTVPAIWEPAAKQFMREAAIQGGLVAETDSSKLIIALEPESASLWCKQLPSDGFISEGLDNEILEEKPGTQYIVVDCGGGTVDITVHQVLEGGLLKELHKASGNDMGGGTVDAKFKNLLRDTFGSGLWDSYEKKHPSELQRMMFDFTTFKCTKNKKDGYIPSHYNLTTLAQKKQDIGRFFTDVQGVSWSDGSIKISFLKLKEFFKESVDKIVQDIRALLHTPELHVDFILLVGGYASSKILQDEVEKQFGGQCRILCPVDAQLAVAKGAVLFGLNPKIVASRVSALTYGISKGLTFDPAIHMVEKRRENYAKDYVYCDDLFHRFVQKGQSVVCNKAVEYMFGPVDTDQTAMTFRFYSTEKPDAMYVDEPGMKEIGQFKVNMPDIRKGQNRKVKFEISFGLTEIQAAATDTTSNERESVRLDFMTQ</sequence>
<accession>A0A6P3VX63</accession>
<reference evidence="5" key="1">
    <citation type="submission" date="2025-08" db="UniProtKB">
        <authorList>
            <consortium name="RefSeq"/>
        </authorList>
    </citation>
    <scope>IDENTIFICATION</scope>
</reference>
<dbReference type="InterPro" id="IPR013126">
    <property type="entry name" value="Hsp_70_fam"/>
</dbReference>
<dbReference type="CDD" id="cd10229">
    <property type="entry name" value="ASKHA_NBD_HSP70_HSPA12"/>
    <property type="match status" value="1"/>
</dbReference>
<proteinExistence type="inferred from homology"/>
<dbReference type="InterPro" id="IPR043129">
    <property type="entry name" value="ATPase_NBD"/>
</dbReference>
<evidence type="ECO:0000256" key="1">
    <source>
        <dbReference type="ARBA" id="ARBA00007381"/>
    </source>
</evidence>
<dbReference type="GO" id="GO:0140662">
    <property type="term" value="F:ATP-dependent protein folding chaperone"/>
    <property type="evidence" value="ECO:0007669"/>
    <property type="project" value="InterPro"/>
</dbReference>
<keyword evidence="4" id="KW-1185">Reference proteome</keyword>
<dbReference type="GO" id="GO:0005524">
    <property type="term" value="F:ATP binding"/>
    <property type="evidence" value="ECO:0007669"/>
    <property type="project" value="UniProtKB-KW"/>
</dbReference>
<dbReference type="OrthoDB" id="2963168at2759"/>
<organism evidence="4 5">
    <name type="scientific">Clupea harengus</name>
    <name type="common">Atlantic herring</name>
    <dbReference type="NCBI Taxonomy" id="7950"/>
    <lineage>
        <taxon>Eukaryota</taxon>
        <taxon>Metazoa</taxon>
        <taxon>Chordata</taxon>
        <taxon>Craniata</taxon>
        <taxon>Vertebrata</taxon>
        <taxon>Euteleostomi</taxon>
        <taxon>Actinopterygii</taxon>
        <taxon>Neopterygii</taxon>
        <taxon>Teleostei</taxon>
        <taxon>Clupei</taxon>
        <taxon>Clupeiformes</taxon>
        <taxon>Clupeoidei</taxon>
        <taxon>Clupeidae</taxon>
        <taxon>Clupea</taxon>
    </lineage>
</organism>
<protein>
    <submittedName>
        <fullName evidence="5">Heat shock 70 kDa protein 12A-like</fullName>
    </submittedName>
</protein>
<evidence type="ECO:0000313" key="5">
    <source>
        <dbReference type="RefSeq" id="XP_012683638.2"/>
    </source>
</evidence>
<dbReference type="Gene3D" id="3.30.420.40">
    <property type="match status" value="2"/>
</dbReference>
<dbReference type="PANTHER" id="PTHR14187:SF5">
    <property type="entry name" value="HEAT SHOCK 70 KDA PROTEIN 12A"/>
    <property type="match status" value="1"/>
</dbReference>
<gene>
    <name evidence="5" type="primary">LOC105900811</name>
</gene>
<comment type="similarity">
    <text evidence="1">Belongs to the heat shock protein 70 family.</text>
</comment>
<evidence type="ECO:0000256" key="3">
    <source>
        <dbReference type="ARBA" id="ARBA00022840"/>
    </source>
</evidence>
<dbReference type="PANTHER" id="PTHR14187">
    <property type="entry name" value="ALPHA KINASE/ELONGATION FACTOR 2 KINASE"/>
    <property type="match status" value="1"/>
</dbReference>
<keyword evidence="3" id="KW-0067">ATP-binding</keyword>
<dbReference type="SUPFAM" id="SSF53067">
    <property type="entry name" value="Actin-like ATPase domain"/>
    <property type="match status" value="2"/>
</dbReference>
<evidence type="ECO:0000313" key="4">
    <source>
        <dbReference type="Proteomes" id="UP000515152"/>
    </source>
</evidence>
<dbReference type="AlphaFoldDB" id="A0A6P3VX63"/>
<dbReference type="KEGG" id="char:105900811"/>
<dbReference type="Proteomes" id="UP000515152">
    <property type="component" value="Chromosome 2"/>
</dbReference>
<dbReference type="GeneID" id="105900811"/>
<dbReference type="RefSeq" id="XP_012683638.2">
    <property type="nucleotide sequence ID" value="XM_012828184.2"/>
</dbReference>
<dbReference type="Pfam" id="PF00012">
    <property type="entry name" value="HSP70"/>
    <property type="match status" value="1"/>
</dbReference>
<evidence type="ECO:0000256" key="2">
    <source>
        <dbReference type="ARBA" id="ARBA00022741"/>
    </source>
</evidence>
<keyword evidence="2" id="KW-0547">Nucleotide-binding</keyword>